<dbReference type="InterPro" id="IPR016032">
    <property type="entry name" value="Sig_transdc_resp-reg_C-effctor"/>
</dbReference>
<evidence type="ECO:0000313" key="6">
    <source>
        <dbReference type="EMBL" id="OKB67218.1"/>
    </source>
</evidence>
<keyword evidence="3" id="KW-0010">Activator</keyword>
<protein>
    <submittedName>
        <fullName evidence="6">Helix-turn-helix transcriptional regulator</fullName>
    </submittedName>
</protein>
<evidence type="ECO:0000259" key="5">
    <source>
        <dbReference type="PROSITE" id="PS50043"/>
    </source>
</evidence>
<dbReference type="Gene3D" id="1.10.10.10">
    <property type="entry name" value="Winged helix-like DNA-binding domain superfamily/Winged helix DNA-binding domain"/>
    <property type="match status" value="1"/>
</dbReference>
<accession>A0A1Q4P250</accession>
<evidence type="ECO:0000256" key="3">
    <source>
        <dbReference type="ARBA" id="ARBA00023159"/>
    </source>
</evidence>
<dbReference type="SMART" id="SM00421">
    <property type="entry name" value="HTH_LUXR"/>
    <property type="match status" value="1"/>
</dbReference>
<keyword evidence="1" id="KW-0805">Transcription regulation</keyword>
<dbReference type="InterPro" id="IPR036388">
    <property type="entry name" value="WH-like_DNA-bd_sf"/>
</dbReference>
<dbReference type="EMBL" id="MJAO01000007">
    <property type="protein sequence ID" value="OKB67218.1"/>
    <property type="molecule type" value="Genomic_DNA"/>
</dbReference>
<gene>
    <name evidence="6" type="ORF">BHU62_09210</name>
</gene>
<evidence type="ECO:0000256" key="2">
    <source>
        <dbReference type="ARBA" id="ARBA00023125"/>
    </source>
</evidence>
<dbReference type="GO" id="GO:0006355">
    <property type="term" value="P:regulation of DNA-templated transcription"/>
    <property type="evidence" value="ECO:0007669"/>
    <property type="project" value="InterPro"/>
</dbReference>
<dbReference type="RefSeq" id="WP_073531667.1">
    <property type="nucleotide sequence ID" value="NZ_MJAO01000007.1"/>
</dbReference>
<evidence type="ECO:0000313" key="7">
    <source>
        <dbReference type="Proteomes" id="UP000185770"/>
    </source>
</evidence>
<keyword evidence="4" id="KW-0804">Transcription</keyword>
<dbReference type="OrthoDB" id="9774661at2"/>
<dbReference type="SUPFAM" id="SSF46894">
    <property type="entry name" value="C-terminal effector domain of the bipartite response regulators"/>
    <property type="match status" value="1"/>
</dbReference>
<dbReference type="PANTHER" id="PTHR44688:SF16">
    <property type="entry name" value="DNA-BINDING TRANSCRIPTIONAL ACTIVATOR DEVR_DOSR"/>
    <property type="match status" value="1"/>
</dbReference>
<dbReference type="InterPro" id="IPR000792">
    <property type="entry name" value="Tscrpt_reg_LuxR_C"/>
</dbReference>
<keyword evidence="2" id="KW-0238">DNA-binding</keyword>
<dbReference type="AlphaFoldDB" id="A0A1Q4P250"/>
<dbReference type="PRINTS" id="PR00038">
    <property type="entry name" value="HTHLUXR"/>
</dbReference>
<evidence type="ECO:0000256" key="4">
    <source>
        <dbReference type="ARBA" id="ARBA00023163"/>
    </source>
</evidence>
<dbReference type="GO" id="GO:0003677">
    <property type="term" value="F:DNA binding"/>
    <property type="evidence" value="ECO:0007669"/>
    <property type="project" value="UniProtKB-KW"/>
</dbReference>
<sequence length="70" mass="8148">MKKDLENNTLSLRERQVLRMLAQGDEYTEISRNLNISVNTIKFHVKNIKHKIQAKNINHAIHIADKGEII</sequence>
<comment type="caution">
    <text evidence="6">The sequence shown here is derived from an EMBL/GenBank/DDBJ whole genome shotgun (WGS) entry which is preliminary data.</text>
</comment>
<organism evidence="6 7">
    <name type="scientific">Serratia marcescens</name>
    <dbReference type="NCBI Taxonomy" id="615"/>
    <lineage>
        <taxon>Bacteria</taxon>
        <taxon>Pseudomonadati</taxon>
        <taxon>Pseudomonadota</taxon>
        <taxon>Gammaproteobacteria</taxon>
        <taxon>Enterobacterales</taxon>
        <taxon>Yersiniaceae</taxon>
        <taxon>Serratia</taxon>
    </lineage>
</organism>
<feature type="domain" description="HTH luxR-type" evidence="5">
    <location>
        <begin position="3"/>
        <end position="68"/>
    </location>
</feature>
<dbReference type="Pfam" id="PF00196">
    <property type="entry name" value="GerE"/>
    <property type="match status" value="1"/>
</dbReference>
<proteinExistence type="predicted"/>
<name>A0A1Q4P250_SERMA</name>
<dbReference type="PROSITE" id="PS00622">
    <property type="entry name" value="HTH_LUXR_1"/>
    <property type="match status" value="1"/>
</dbReference>
<dbReference type="PROSITE" id="PS50043">
    <property type="entry name" value="HTH_LUXR_2"/>
    <property type="match status" value="1"/>
</dbReference>
<dbReference type="PANTHER" id="PTHR44688">
    <property type="entry name" value="DNA-BINDING TRANSCRIPTIONAL ACTIVATOR DEVR_DOSR"/>
    <property type="match status" value="1"/>
</dbReference>
<dbReference type="CDD" id="cd06170">
    <property type="entry name" value="LuxR_C_like"/>
    <property type="match status" value="1"/>
</dbReference>
<evidence type="ECO:0000256" key="1">
    <source>
        <dbReference type="ARBA" id="ARBA00023015"/>
    </source>
</evidence>
<reference evidence="6 7" key="1">
    <citation type="submission" date="2016-09" db="EMBL/GenBank/DDBJ databases">
        <title>Serratia marcescens MSU-97 and epiphytic antimycotic-producing bacteria.</title>
        <authorList>
            <person name="Matilla M.A."/>
        </authorList>
    </citation>
    <scope>NUCLEOTIDE SEQUENCE [LARGE SCALE GENOMIC DNA]</scope>
    <source>
        <strain evidence="6 7">MSU-97</strain>
    </source>
</reference>
<dbReference type="Proteomes" id="UP000185770">
    <property type="component" value="Unassembled WGS sequence"/>
</dbReference>